<protein>
    <submittedName>
        <fullName evidence="1">Uncharacterized protein</fullName>
    </submittedName>
</protein>
<evidence type="ECO:0000313" key="1">
    <source>
        <dbReference type="EMBL" id="AHL77610.1"/>
    </source>
</evidence>
<gene>
    <name evidence="1" type="ORF">CH92_03650</name>
</gene>
<organism evidence="1 2">
    <name type="scientific">Stutzerimonas stutzeri</name>
    <name type="common">Pseudomonas stutzeri</name>
    <dbReference type="NCBI Taxonomy" id="316"/>
    <lineage>
        <taxon>Bacteria</taxon>
        <taxon>Pseudomonadati</taxon>
        <taxon>Pseudomonadota</taxon>
        <taxon>Gammaproteobacteria</taxon>
        <taxon>Pseudomonadales</taxon>
        <taxon>Pseudomonadaceae</taxon>
        <taxon>Stutzerimonas</taxon>
    </lineage>
</organism>
<reference evidence="1 2" key="2">
    <citation type="submission" date="2014-03" db="EMBL/GenBank/DDBJ databases">
        <authorList>
            <person name="Baltrus D."/>
            <person name="Dougherty K."/>
        </authorList>
    </citation>
    <scope>NUCLEOTIDE SEQUENCE</scope>
    <source>
        <strain evidence="1 2">28a24</strain>
    </source>
</reference>
<sequence length="71" mass="8049">MPWPGAISLNMKKTHGADVLFFRINLGKRFCSIERDLPARDGIVMLPRTDAQNDDLQPMSAHATLRRTLRS</sequence>
<proteinExistence type="predicted"/>
<dbReference type="EMBL" id="CP007441">
    <property type="protein sequence ID" value="AHL77610.1"/>
    <property type="molecule type" value="Genomic_DNA"/>
</dbReference>
<dbReference type="Proteomes" id="UP000019522">
    <property type="component" value="Chromosome"/>
</dbReference>
<name>W8R3W6_STUST</name>
<evidence type="ECO:0000313" key="2">
    <source>
        <dbReference type="Proteomes" id="UP000019522"/>
    </source>
</evidence>
<dbReference type="AlphaFoldDB" id="W8R3W6"/>
<dbReference type="KEGG" id="pstt:CH92_03650"/>
<reference evidence="2" key="1">
    <citation type="journal article" date="2014" name="Genome Announc.">
        <title>Complete Genome Sequence of the Highly Transformable Pseudomonas stutzeri Strain 28a24.</title>
        <authorList>
            <person name="Smith B.A."/>
            <person name="Dougherty K.M."/>
            <person name="Baltrus D.A."/>
        </authorList>
    </citation>
    <scope>NUCLEOTIDE SEQUENCE [LARGE SCALE GENOMIC DNA]</scope>
    <source>
        <strain evidence="2">28a24</strain>
    </source>
</reference>
<accession>W8R3W6</accession>